<gene>
    <name evidence="2" type="ORF">HUE88_11100</name>
</gene>
<dbReference type="KEGG" id="sbal:HUE88_11100"/>
<name>A0A7S7RMQ5_9BACT</name>
<sequence length="329" mass="37578">MYKNILLALLIALIAGCSSQPQPKPETIPAWYTNIPKDNLLLYAVGTSDTIEKAKNIAISSMRNSISNELDESFKSSSHLLQPLDSKTLKKISEQNLDISKKLYLNHTKLVKSKKYKGEVFVIISIYKEEIYQSLKIISDAKMARVKQEKSLVAAKSDIEKFVALDPLMSEYPTLASLTGYKELLKYTYNADDEFRFLKILKDEYDEIKSNLNIYILADGNSRFFSSFVKNALDEKDINIANNTENKNSFKLLVTSKTDESQEYSFHKSKSLVKFTLLDKDKNEVAFRQHTFIGKSRKNQTEAKEQAAVNLRNKINQLGIFDFIGIKKH</sequence>
<protein>
    <submittedName>
        <fullName evidence="2">LPP20 family lipoprotein</fullName>
    </submittedName>
</protein>
<accession>A0A7S7RMQ5</accession>
<keyword evidence="2" id="KW-0449">Lipoprotein</keyword>
<keyword evidence="1" id="KW-0732">Signal</keyword>
<dbReference type="EMBL" id="CP054492">
    <property type="protein sequence ID" value="QOY51643.1"/>
    <property type="molecule type" value="Genomic_DNA"/>
</dbReference>
<organism evidence="2 3">
    <name type="scientific">Candidatus Sulfurimonas baltica</name>
    <dbReference type="NCBI Taxonomy" id="2740404"/>
    <lineage>
        <taxon>Bacteria</taxon>
        <taxon>Pseudomonadati</taxon>
        <taxon>Campylobacterota</taxon>
        <taxon>Epsilonproteobacteria</taxon>
        <taxon>Campylobacterales</taxon>
        <taxon>Sulfurimonadaceae</taxon>
        <taxon>Sulfurimonas</taxon>
    </lineage>
</organism>
<dbReference type="Gene3D" id="3.10.28.20">
    <property type="entry name" value="Acetamidase/Formamidase-like domains"/>
    <property type="match status" value="1"/>
</dbReference>
<dbReference type="Proteomes" id="UP000593994">
    <property type="component" value="Chromosome"/>
</dbReference>
<evidence type="ECO:0000313" key="3">
    <source>
        <dbReference type="Proteomes" id="UP000593994"/>
    </source>
</evidence>
<dbReference type="PROSITE" id="PS51257">
    <property type="entry name" value="PROKAR_LIPOPROTEIN"/>
    <property type="match status" value="1"/>
</dbReference>
<evidence type="ECO:0000256" key="1">
    <source>
        <dbReference type="SAM" id="SignalP"/>
    </source>
</evidence>
<evidence type="ECO:0000313" key="2">
    <source>
        <dbReference type="EMBL" id="QOY51643.1"/>
    </source>
</evidence>
<proteinExistence type="predicted"/>
<feature type="signal peptide" evidence="1">
    <location>
        <begin position="1"/>
        <end position="23"/>
    </location>
</feature>
<feature type="chain" id="PRO_5032969444" evidence="1">
    <location>
        <begin position="24"/>
        <end position="329"/>
    </location>
</feature>
<reference evidence="2 3" key="1">
    <citation type="submission" date="2020-05" db="EMBL/GenBank/DDBJ databases">
        <title>Sulfurimonas marisnigri, sp. nov., and Sulfurimonas baltica, sp. nov., manganese oxide reducing chemolithoautotrophs of the class Epsilonproteobacteria isolated from the pelagic redoxclines of the Black and Baltic Seas and emended description of the genus Sulfurimonas.</title>
        <authorList>
            <person name="Henkel J.V."/>
            <person name="Laudan C."/>
            <person name="Werner J."/>
            <person name="Neu T."/>
            <person name="Plewe S."/>
            <person name="Sproer C."/>
            <person name="Bunk B."/>
            <person name="Schulz-Vogt H.N."/>
        </authorList>
    </citation>
    <scope>NUCLEOTIDE SEQUENCE [LARGE SCALE GENOMIC DNA]</scope>
    <source>
        <strain evidence="2 3">GD2</strain>
    </source>
</reference>
<dbReference type="AlphaFoldDB" id="A0A7S7RMQ5"/>
<keyword evidence="3" id="KW-1185">Reference proteome</keyword>
<dbReference type="RefSeq" id="WP_194369025.1">
    <property type="nucleotide sequence ID" value="NZ_CP054492.1"/>
</dbReference>